<proteinExistence type="predicted"/>
<organism evidence="1 2">
    <name type="scientific">Thauera aminoaromatica S2</name>
    <dbReference type="NCBI Taxonomy" id="1234381"/>
    <lineage>
        <taxon>Bacteria</taxon>
        <taxon>Pseudomonadati</taxon>
        <taxon>Pseudomonadota</taxon>
        <taxon>Betaproteobacteria</taxon>
        <taxon>Rhodocyclales</taxon>
        <taxon>Zoogloeaceae</taxon>
        <taxon>Thauera</taxon>
    </lineage>
</organism>
<accession>N6YXZ6</accession>
<sequence>MRNTAPFCPTASCERLLISSHQRGRAGVERGFKVLKSDIEIATVYHRLPERIRTHASICFMALILPRVVRSRLKAADAGYTPERALEQLQRIQHHRVRLNGGEPMEGTSAISTEHKAAPHALGIEKPAAPEQLTLL</sequence>
<evidence type="ECO:0000313" key="2">
    <source>
        <dbReference type="Proteomes" id="UP000013042"/>
    </source>
</evidence>
<comment type="caution">
    <text evidence="1">The sequence shown here is derived from an EMBL/GenBank/DDBJ whole genome shotgun (WGS) entry which is preliminary data.</text>
</comment>
<dbReference type="AlphaFoldDB" id="N6YXZ6"/>
<dbReference type="Proteomes" id="UP000013042">
    <property type="component" value="Unassembled WGS sequence"/>
</dbReference>
<evidence type="ECO:0000313" key="1">
    <source>
        <dbReference type="EMBL" id="ENO84804.1"/>
    </source>
</evidence>
<gene>
    <name evidence="1" type="ORF">C665_12191</name>
</gene>
<protein>
    <submittedName>
        <fullName evidence="1">IS4 family transposase</fullName>
    </submittedName>
</protein>
<name>N6YXZ6_THASP</name>
<reference evidence="1 2" key="1">
    <citation type="submission" date="2012-09" db="EMBL/GenBank/DDBJ databases">
        <title>Draft Genome Sequences of 6 Strains from Genus Thauera.</title>
        <authorList>
            <person name="Liu B."/>
            <person name="Shapleigh J.P."/>
            <person name="Frostegard A.H."/>
        </authorList>
    </citation>
    <scope>NUCLEOTIDE SEQUENCE [LARGE SCALE GENOMIC DNA]</scope>
    <source>
        <strain evidence="1 2">S2</strain>
    </source>
</reference>
<dbReference type="EMBL" id="AMXD01000073">
    <property type="protein sequence ID" value="ENO84804.1"/>
    <property type="molecule type" value="Genomic_DNA"/>
</dbReference>